<gene>
    <name evidence="1" type="ORF">SYN_01346</name>
</gene>
<dbReference type="InParanoid" id="Q2LR73"/>
<sequence>MIRSKRRNSSRLSSNVHSLVPIREKRKNLCLSCGEPIDGGKRKYCSVGCRQRLRNKLDLRTGLIQALNTRYATFYFSDLAIMMDMIPYSSREIYSFSFPRVLGKKPADDFSRMADHMGEIWWAEQRRTNKRYLASRFLLDRAVRNNGSMLCVKPYEVRMPAIQKKSLQHLKLDHGELNHGDPCRVIRNAYRQQVKIHHPDLGGDAFIFRKIQTAYEALMLWARNPTFVKRRGFPDKWFYDGDKNKWLQPISW</sequence>
<dbReference type="HOGENOM" id="CLU_1102346_0_0_7"/>
<dbReference type="SUPFAM" id="SSF46565">
    <property type="entry name" value="Chaperone J-domain"/>
    <property type="match status" value="1"/>
</dbReference>
<keyword evidence="2" id="KW-1185">Reference proteome</keyword>
<dbReference type="Proteomes" id="UP000001933">
    <property type="component" value="Chromosome"/>
</dbReference>
<name>Q2LR73_SYNAS</name>
<organism evidence="1 2">
    <name type="scientific">Syntrophus aciditrophicus (strain SB)</name>
    <dbReference type="NCBI Taxonomy" id="56780"/>
    <lineage>
        <taxon>Bacteria</taxon>
        <taxon>Pseudomonadati</taxon>
        <taxon>Thermodesulfobacteriota</taxon>
        <taxon>Syntrophia</taxon>
        <taxon>Syntrophales</taxon>
        <taxon>Syntrophaceae</taxon>
        <taxon>Syntrophus</taxon>
    </lineage>
</organism>
<dbReference type="KEGG" id="sat:SYN_01346"/>
<dbReference type="CDD" id="cd06257">
    <property type="entry name" value="DnaJ"/>
    <property type="match status" value="1"/>
</dbReference>
<dbReference type="AlphaFoldDB" id="Q2LR73"/>
<dbReference type="STRING" id="56780.SYN_01346"/>
<evidence type="ECO:0000313" key="1">
    <source>
        <dbReference type="EMBL" id="ABC76582.1"/>
    </source>
</evidence>
<accession>Q2LR73</accession>
<evidence type="ECO:0000313" key="2">
    <source>
        <dbReference type="Proteomes" id="UP000001933"/>
    </source>
</evidence>
<proteinExistence type="predicted"/>
<dbReference type="InterPro" id="IPR001623">
    <property type="entry name" value="DnaJ_domain"/>
</dbReference>
<reference evidence="1 2" key="1">
    <citation type="journal article" date="2007" name="Proc. Natl. Acad. Sci. U.S.A.">
        <title>The genome of Syntrophus aciditrophicus: life at the thermodynamic limit of microbial growth.</title>
        <authorList>
            <person name="McInerney M.J."/>
            <person name="Rohlin L."/>
            <person name="Mouttaki H."/>
            <person name="Kim U."/>
            <person name="Krupp R.S."/>
            <person name="Rios-Hernandez L."/>
            <person name="Sieber J."/>
            <person name="Struchtemeyer C.G."/>
            <person name="Bhattacharyya A."/>
            <person name="Campbell J.W."/>
            <person name="Gunsalus R.P."/>
        </authorList>
    </citation>
    <scope>NUCLEOTIDE SEQUENCE [LARGE SCALE GENOMIC DNA]</scope>
    <source>
        <strain evidence="1 2">SB</strain>
    </source>
</reference>
<dbReference type="eggNOG" id="COG2214">
    <property type="taxonomic scope" value="Bacteria"/>
</dbReference>
<dbReference type="InterPro" id="IPR036869">
    <property type="entry name" value="J_dom_sf"/>
</dbReference>
<dbReference type="Gene3D" id="1.10.287.110">
    <property type="entry name" value="DnaJ domain"/>
    <property type="match status" value="1"/>
</dbReference>
<protein>
    <submittedName>
        <fullName evidence="1">DnaJ domain protein</fullName>
    </submittedName>
</protein>
<dbReference type="EMBL" id="CP000252">
    <property type="protein sequence ID" value="ABC76582.1"/>
    <property type="molecule type" value="Genomic_DNA"/>
</dbReference>